<organism evidence="2 3">
    <name type="scientific">Pyricularia oryzae</name>
    <name type="common">Rice blast fungus</name>
    <name type="synonym">Magnaporthe oryzae</name>
    <dbReference type="NCBI Taxonomy" id="318829"/>
    <lineage>
        <taxon>Eukaryota</taxon>
        <taxon>Fungi</taxon>
        <taxon>Dikarya</taxon>
        <taxon>Ascomycota</taxon>
        <taxon>Pezizomycotina</taxon>
        <taxon>Sordariomycetes</taxon>
        <taxon>Sordariomycetidae</taxon>
        <taxon>Magnaporthales</taxon>
        <taxon>Pyriculariaceae</taxon>
        <taxon>Pyricularia</taxon>
    </lineage>
</organism>
<evidence type="ECO:0000313" key="3">
    <source>
        <dbReference type="Proteomes" id="UP000294847"/>
    </source>
</evidence>
<feature type="compositionally biased region" description="Basic and acidic residues" evidence="1">
    <location>
        <begin position="247"/>
        <end position="258"/>
    </location>
</feature>
<sequence>MPTRRSIPTALTAVKPSVVVPLQKVLYNSEDPTLELDGLIELVIKDERQLQPGVSWTAGSFATEQTLTVLCGNHIIKAEGAFSSLTLQYPSSASFTNFLKRRGAPTVTETGTSTATGNGRADDGTTNSLQVFFASNDDYSETASELEKLKILKPAVPLTRPHSASQMPVGILRPLCTQLPRPSSAQLTRPSSAQPQLGISRQNSGFHPGRFLSPVSYRPLQRNGRGQLVRRVAGIPSPAMRISPMFRPKDRADSHTTAERMSSSQEVHSGLPQTQYSDTTSPYFPIDQSSQVLGFQDSFDSPYNIYGDDQEHIDLAPRRAPIISNHGQPPTQARYLVGSAHLPLSGLVRGPMTPPVFRTEAEGYRPDQFTPKPDRLTRLHSQGDEADYQRLLRSTRSGFLTTSHHQPADDSQQDYINIVTKGMEHFRATQRKLDAVLTANEPNSEDMKEILAEYADEFGRIWGSLCEEGGP</sequence>
<dbReference type="Proteomes" id="UP000294847">
    <property type="component" value="Chromosome 1"/>
</dbReference>
<reference evidence="2 3" key="1">
    <citation type="journal article" date="2019" name="Mol. Biol. Evol.">
        <title>Blast fungal genomes show frequent chromosomal changes, gene gains and losses, and effector gene turnover.</title>
        <authorList>
            <person name="Gomez Luciano L.B."/>
            <person name="Jason Tsai I."/>
            <person name="Chuma I."/>
            <person name="Tosa Y."/>
            <person name="Chen Y.H."/>
            <person name="Li J.Y."/>
            <person name="Li M.Y."/>
            <person name="Jade Lu M.Y."/>
            <person name="Nakayashiki H."/>
            <person name="Li W.H."/>
        </authorList>
    </citation>
    <scope>NUCLEOTIDE SEQUENCE [LARGE SCALE GENOMIC DNA]</scope>
    <source>
        <strain evidence="2">MZ5-1-6</strain>
    </source>
</reference>
<proteinExistence type="predicted"/>
<feature type="compositionally biased region" description="Polar residues" evidence="1">
    <location>
        <begin position="259"/>
        <end position="282"/>
    </location>
</feature>
<feature type="region of interest" description="Disordered" evidence="1">
    <location>
        <begin position="181"/>
        <end position="208"/>
    </location>
</feature>
<dbReference type="EMBL" id="CP034204">
    <property type="protein sequence ID" value="QBZ53888.1"/>
    <property type="molecule type" value="Genomic_DNA"/>
</dbReference>
<protein>
    <submittedName>
        <fullName evidence="2">Uncharacterized protein</fullName>
    </submittedName>
</protein>
<feature type="compositionally biased region" description="Polar residues" evidence="1">
    <location>
        <begin position="181"/>
        <end position="205"/>
    </location>
</feature>
<name>A0A4P7MV06_PYROR</name>
<gene>
    <name evidence="2" type="ORF">PoMZ_09578</name>
</gene>
<evidence type="ECO:0000313" key="2">
    <source>
        <dbReference type="EMBL" id="QBZ53888.1"/>
    </source>
</evidence>
<dbReference type="AlphaFoldDB" id="A0A4P7MV06"/>
<evidence type="ECO:0000256" key="1">
    <source>
        <dbReference type="SAM" id="MobiDB-lite"/>
    </source>
</evidence>
<accession>A0A4P7MV06</accession>
<feature type="region of interest" description="Disordered" evidence="1">
    <location>
        <begin position="240"/>
        <end position="282"/>
    </location>
</feature>